<keyword evidence="3" id="KW-0560">Oxidoreductase</keyword>
<dbReference type="PROSITE" id="PS51184">
    <property type="entry name" value="JMJC"/>
    <property type="match status" value="1"/>
</dbReference>
<dbReference type="GO" id="GO:0005737">
    <property type="term" value="C:cytoplasm"/>
    <property type="evidence" value="ECO:0007669"/>
    <property type="project" value="TreeGrafter"/>
</dbReference>
<evidence type="ECO:0000256" key="5">
    <source>
        <dbReference type="ARBA" id="ARBA00023242"/>
    </source>
</evidence>
<dbReference type="InterPro" id="IPR050910">
    <property type="entry name" value="JMJD6_ArgDemeth/LysHydrox"/>
</dbReference>
<evidence type="ECO:0000313" key="8">
    <source>
        <dbReference type="EMBL" id="RKP07513.1"/>
    </source>
</evidence>
<dbReference type="AlphaFoldDB" id="A0A4P9XNH1"/>
<evidence type="ECO:0000313" key="9">
    <source>
        <dbReference type="Proteomes" id="UP000271241"/>
    </source>
</evidence>
<keyword evidence="4" id="KW-0408">Iron</keyword>
<feature type="region of interest" description="Disordered" evidence="6">
    <location>
        <begin position="74"/>
        <end position="96"/>
    </location>
</feature>
<feature type="compositionally biased region" description="Polar residues" evidence="6">
    <location>
        <begin position="85"/>
        <end position="96"/>
    </location>
</feature>
<evidence type="ECO:0000259" key="7">
    <source>
        <dbReference type="PROSITE" id="PS51184"/>
    </source>
</evidence>
<evidence type="ECO:0000256" key="4">
    <source>
        <dbReference type="ARBA" id="ARBA00023004"/>
    </source>
</evidence>
<dbReference type="Gene3D" id="2.60.120.650">
    <property type="entry name" value="Cupin"/>
    <property type="match status" value="1"/>
</dbReference>
<comment type="subcellular location">
    <subcellularLocation>
        <location evidence="1">Nucleus</location>
    </subcellularLocation>
</comment>
<dbReference type="GO" id="GO:0005634">
    <property type="term" value="C:nucleus"/>
    <property type="evidence" value="ECO:0007669"/>
    <property type="project" value="UniProtKB-SubCell"/>
</dbReference>
<dbReference type="FunFam" id="2.60.120.650:FF:000045">
    <property type="entry name" value="F-box protein At1g78280"/>
    <property type="match status" value="1"/>
</dbReference>
<keyword evidence="9" id="KW-1185">Reference proteome</keyword>
<evidence type="ECO:0000256" key="6">
    <source>
        <dbReference type="SAM" id="MobiDB-lite"/>
    </source>
</evidence>
<gene>
    <name evidence="8" type="ORF">THASP1DRAFT_30669</name>
</gene>
<name>A0A4P9XNH1_9FUNG</name>
<dbReference type="STRING" id="78915.A0A4P9XNH1"/>
<evidence type="ECO:0000256" key="1">
    <source>
        <dbReference type="ARBA" id="ARBA00004123"/>
    </source>
</evidence>
<feature type="domain" description="JmjC" evidence="7">
    <location>
        <begin position="299"/>
        <end position="459"/>
    </location>
</feature>
<evidence type="ECO:0000256" key="2">
    <source>
        <dbReference type="ARBA" id="ARBA00022723"/>
    </source>
</evidence>
<feature type="compositionally biased region" description="Basic and acidic residues" evidence="6">
    <location>
        <begin position="74"/>
        <end position="83"/>
    </location>
</feature>
<dbReference type="InterPro" id="IPR011009">
    <property type="entry name" value="Kinase-like_dom_sf"/>
</dbReference>
<dbReference type="EMBL" id="KZ992708">
    <property type="protein sequence ID" value="RKP07513.1"/>
    <property type="molecule type" value="Genomic_DNA"/>
</dbReference>
<keyword evidence="2" id="KW-0479">Metal-binding</keyword>
<dbReference type="GO" id="GO:0016491">
    <property type="term" value="F:oxidoreductase activity"/>
    <property type="evidence" value="ECO:0007669"/>
    <property type="project" value="UniProtKB-KW"/>
</dbReference>
<proteinExistence type="predicted"/>
<dbReference type="InterPro" id="IPR002575">
    <property type="entry name" value="Aminoglycoside_PTrfase"/>
</dbReference>
<dbReference type="PANTHER" id="PTHR12480">
    <property type="entry name" value="ARGININE DEMETHYLASE AND LYSYL-HYDROXYLASE JMJD"/>
    <property type="match status" value="1"/>
</dbReference>
<organism evidence="8 9">
    <name type="scientific">Thamnocephalis sphaerospora</name>
    <dbReference type="NCBI Taxonomy" id="78915"/>
    <lineage>
        <taxon>Eukaryota</taxon>
        <taxon>Fungi</taxon>
        <taxon>Fungi incertae sedis</taxon>
        <taxon>Zoopagomycota</taxon>
        <taxon>Zoopagomycotina</taxon>
        <taxon>Zoopagomycetes</taxon>
        <taxon>Zoopagales</taxon>
        <taxon>Sigmoideomycetaceae</taxon>
        <taxon>Thamnocephalis</taxon>
    </lineage>
</organism>
<dbReference type="GO" id="GO:0046872">
    <property type="term" value="F:metal ion binding"/>
    <property type="evidence" value="ECO:0007669"/>
    <property type="project" value="UniProtKB-KW"/>
</dbReference>
<dbReference type="Proteomes" id="UP000271241">
    <property type="component" value="Unassembled WGS sequence"/>
</dbReference>
<reference evidence="9" key="1">
    <citation type="journal article" date="2018" name="Nat. Microbiol.">
        <title>Leveraging single-cell genomics to expand the fungal tree of life.</title>
        <authorList>
            <person name="Ahrendt S.R."/>
            <person name="Quandt C.A."/>
            <person name="Ciobanu D."/>
            <person name="Clum A."/>
            <person name="Salamov A."/>
            <person name="Andreopoulos B."/>
            <person name="Cheng J.F."/>
            <person name="Woyke T."/>
            <person name="Pelin A."/>
            <person name="Henrissat B."/>
            <person name="Reynolds N.K."/>
            <person name="Benny G.L."/>
            <person name="Smith M.E."/>
            <person name="James T.Y."/>
            <person name="Grigoriev I.V."/>
        </authorList>
    </citation>
    <scope>NUCLEOTIDE SEQUENCE [LARGE SCALE GENOMIC DNA]</scope>
    <source>
        <strain evidence="9">RSA 1356</strain>
    </source>
</reference>
<dbReference type="Pfam" id="PF01636">
    <property type="entry name" value="APH"/>
    <property type="match status" value="1"/>
</dbReference>
<dbReference type="SMART" id="SM00558">
    <property type="entry name" value="JmjC"/>
    <property type="match status" value="1"/>
</dbReference>
<keyword evidence="5" id="KW-0539">Nucleus</keyword>
<dbReference type="SUPFAM" id="SSF56112">
    <property type="entry name" value="Protein kinase-like (PK-like)"/>
    <property type="match status" value="1"/>
</dbReference>
<dbReference type="InterPro" id="IPR041667">
    <property type="entry name" value="Cupin_8"/>
</dbReference>
<feature type="region of interest" description="Disordered" evidence="6">
    <location>
        <begin position="619"/>
        <end position="639"/>
    </location>
</feature>
<protein>
    <recommendedName>
        <fullName evidence="7">JmjC domain-containing protein</fullName>
    </recommendedName>
</protein>
<dbReference type="Pfam" id="PF13621">
    <property type="entry name" value="Cupin_8"/>
    <property type="match status" value="1"/>
</dbReference>
<dbReference type="PANTHER" id="PTHR12480:SF35">
    <property type="entry name" value="TRANSCRIPTION FACTOR JUMONJI, JMJC DOMAIN-CONTAINING PROTEIN"/>
    <property type="match status" value="1"/>
</dbReference>
<dbReference type="OrthoDB" id="424465at2759"/>
<dbReference type="InterPro" id="IPR003347">
    <property type="entry name" value="JmjC_dom"/>
</dbReference>
<sequence>MTSDPSLEQQRSNSLGSLCVLTDQLLCEHLLSRLSDVDLIRFGACSRWCYVFSHQEPHWRQRFLERILRRHREEKQKQTKDATEEQITSPTKDIEDTITQADGATAEAKSSRPAEGITLFDGSWFSTMLRWMRGDRVPDEMLSAPLYNTTAYRRFDGAPGECWPVHIAAVRSWYTYAEWQLANTPLDYLGVVYAPPEMQLDLVPCAALSVEQFQREYNATSTPVLLDGLATNWTASGEWTTEKLAERFRDTSYRASMENAGPRPDQLGRFHMRMQDYVRYCRLQQDASPIYVFDAEFGERAPAMLSDYKVPGYFQHDYFELLGDKLRPPYRWFVMGPARSGASWHIDPAGTSAWNTLLSGRKRWALYPGNIVPPGVRVIDKDEGSFESPDSPYWYREVYPTLPPDLRPLECIQESGQTIFVPGGWWHMVLNLNETVAVTQNFADDHNLELVCSDICGNPKIFTPFLEKMNQAHPHLAPFLAKYSSQGKTSGDRIIADEGYGSRDEFSDSFRDLAVWRPRCEQIVERHALCSKACGGGSNDASDAKEHSCDIEALSTGQNPVFCIDKQYVVKLYAHLVSGYPAYKMESSILEHLSLDSTAAQGRFPTIIARGHLRCGPNCQDTHEKDEQNSSAESTVDASADGRPLWQWPYIVMSHQPGTPLQELLVDDRENEVNWKQLIPWLAETVAELHAGSAGSSKPKHKGSSAFRMFLLKRTRQCHARHQEWLHLPQWLIDEIPKYIAPFVCWLKTGHLKPRHSTERKAMQAKKHAIQRMDRVLSRGRVIHGDLNAVNVLGKLTSTQQTTYGSLWEPTALIDFADAMRDSDPLWDIVPLYVSILGGDKERLAQFFGEYLARIARGSVDSACLHPSPSPSDPSYLATILHRMRLSDADLHYPFPIAYVLMCYTLLWPFEGLVRWLVAENAELCACPTLHALAGELWPTE</sequence>
<evidence type="ECO:0000256" key="3">
    <source>
        <dbReference type="ARBA" id="ARBA00023002"/>
    </source>
</evidence>
<dbReference type="SUPFAM" id="SSF51197">
    <property type="entry name" value="Clavaminate synthase-like"/>
    <property type="match status" value="1"/>
</dbReference>
<accession>A0A4P9XNH1</accession>